<sequence length="137" mass="14668">MRRLLPALLSFVPLYFGLPAVSAAAGETKPIRLVCKYSHTIDDQGKRSATSGEALFTVLRLGDSKIAVQKQGLGAQFTGTMTEAELSADVSYEIGNSRYAESLTINRFTGELQTTIRVGKGGLIHFGTCGPATQPIF</sequence>
<reference evidence="2" key="1">
    <citation type="submission" date="2023-09" db="EMBL/GenBank/DDBJ databases">
        <title>Paucibacter sp. APW11 Genome sequencing and assembly.</title>
        <authorList>
            <person name="Kim I."/>
        </authorList>
    </citation>
    <scope>NUCLEOTIDE SEQUENCE</scope>
    <source>
        <strain evidence="2">APW11</strain>
    </source>
</reference>
<feature type="signal peptide" evidence="1">
    <location>
        <begin position="1"/>
        <end position="24"/>
    </location>
</feature>
<name>A0ABU3P5Q5_9BURK</name>
<evidence type="ECO:0000313" key="3">
    <source>
        <dbReference type="Proteomes" id="UP001246372"/>
    </source>
</evidence>
<proteinExistence type="predicted"/>
<dbReference type="Proteomes" id="UP001246372">
    <property type="component" value="Unassembled WGS sequence"/>
</dbReference>
<keyword evidence="1" id="KW-0732">Signal</keyword>
<feature type="chain" id="PRO_5047455100" description="Adhesin" evidence="1">
    <location>
        <begin position="25"/>
        <end position="137"/>
    </location>
</feature>
<evidence type="ECO:0000313" key="2">
    <source>
        <dbReference type="EMBL" id="MDT8997899.1"/>
    </source>
</evidence>
<evidence type="ECO:0008006" key="4">
    <source>
        <dbReference type="Google" id="ProtNLM"/>
    </source>
</evidence>
<comment type="caution">
    <text evidence="2">The sequence shown here is derived from an EMBL/GenBank/DDBJ whole genome shotgun (WGS) entry which is preliminary data.</text>
</comment>
<gene>
    <name evidence="2" type="ORF">RQP53_01265</name>
</gene>
<evidence type="ECO:0000256" key="1">
    <source>
        <dbReference type="SAM" id="SignalP"/>
    </source>
</evidence>
<organism evidence="2 3">
    <name type="scientific">Roseateles aquae</name>
    <dbReference type="NCBI Taxonomy" id="3077235"/>
    <lineage>
        <taxon>Bacteria</taxon>
        <taxon>Pseudomonadati</taxon>
        <taxon>Pseudomonadota</taxon>
        <taxon>Betaproteobacteria</taxon>
        <taxon>Burkholderiales</taxon>
        <taxon>Sphaerotilaceae</taxon>
        <taxon>Roseateles</taxon>
    </lineage>
</organism>
<protein>
    <recommendedName>
        <fullName evidence="4">Adhesin</fullName>
    </recommendedName>
</protein>
<dbReference type="EMBL" id="JAVXZY010000001">
    <property type="protein sequence ID" value="MDT8997899.1"/>
    <property type="molecule type" value="Genomic_DNA"/>
</dbReference>
<keyword evidence="3" id="KW-1185">Reference proteome</keyword>
<accession>A0ABU3P5Q5</accession>